<sequence length="274" mass="29848">MTDSTNTQGQVSYDATDAIAYGATAQRFLATAKGYKIDSPNMYELAAEDLRSVKTLSKAVEEKRTAITGPLNQAVKAVNDLFRAPKAYLEEAEKTLKDAMLTYDREQQRKADEARREAERKAQEERDRIEAEAREAARKAQEEADRIAKEAAEAAAAGDAVKAQELQQQAHQAAADGAARAESIAMEAEMVTAAPVRIATAAPKVSGLSTRKNWKARCTDKMQLIAFIATRPEFQNLLDINQSALNAIAKAQKEAMNIPGVEAYPDEVMSARAA</sequence>
<evidence type="ECO:0000313" key="4">
    <source>
        <dbReference type="Proteomes" id="UP001190002"/>
    </source>
</evidence>
<feature type="region of interest" description="Disordered" evidence="1">
    <location>
        <begin position="107"/>
        <end position="146"/>
    </location>
</feature>
<dbReference type="EMBL" id="CAUDKV010000024">
    <property type="protein sequence ID" value="CAJ0893987.1"/>
    <property type="molecule type" value="Genomic_DNA"/>
</dbReference>
<evidence type="ECO:0000313" key="5">
    <source>
        <dbReference type="Proteomes" id="UP001190452"/>
    </source>
</evidence>
<keyword evidence="5" id="KW-1185">Reference proteome</keyword>
<protein>
    <submittedName>
        <fullName evidence="2">Uncharacterized protein</fullName>
    </submittedName>
</protein>
<evidence type="ECO:0000313" key="3">
    <source>
        <dbReference type="EMBL" id="CAJ0893987.1"/>
    </source>
</evidence>
<dbReference type="Proteomes" id="UP001190002">
    <property type="component" value="Unassembled WGS sequence"/>
</dbReference>
<dbReference type="EMBL" id="CATVXE010000021">
    <property type="protein sequence ID" value="CAJ0693032.1"/>
    <property type="molecule type" value="Genomic_DNA"/>
</dbReference>
<name>A0AAD2B1T7_9RALS</name>
<proteinExistence type="predicted"/>
<dbReference type="Proteomes" id="UP001190452">
    <property type="component" value="Unassembled WGS sequence"/>
</dbReference>
<gene>
    <name evidence="3" type="ORF">R77569_04360</name>
    <name evidence="2" type="ORF">R77591_04018</name>
</gene>
<evidence type="ECO:0000256" key="1">
    <source>
        <dbReference type="SAM" id="MobiDB-lite"/>
    </source>
</evidence>
<dbReference type="AlphaFoldDB" id="A0AAD2B1T7"/>
<evidence type="ECO:0000313" key="2">
    <source>
        <dbReference type="EMBL" id="CAJ0693032.1"/>
    </source>
</evidence>
<organism evidence="2 4">
    <name type="scientific">Ralstonia mannitolilytica</name>
    <dbReference type="NCBI Taxonomy" id="105219"/>
    <lineage>
        <taxon>Bacteria</taxon>
        <taxon>Pseudomonadati</taxon>
        <taxon>Pseudomonadota</taxon>
        <taxon>Betaproteobacteria</taxon>
        <taxon>Burkholderiales</taxon>
        <taxon>Burkholderiaceae</taxon>
        <taxon>Ralstonia</taxon>
    </lineage>
</organism>
<comment type="caution">
    <text evidence="2">The sequence shown here is derived from an EMBL/GenBank/DDBJ whole genome shotgun (WGS) entry which is preliminary data.</text>
</comment>
<reference evidence="2 5" key="1">
    <citation type="submission" date="2023-07" db="EMBL/GenBank/DDBJ databases">
        <authorList>
            <person name="Peeters C."/>
        </authorList>
    </citation>
    <scope>NUCLEOTIDE SEQUENCE</scope>
    <source>
        <strain evidence="3 5">R-77569</strain>
        <strain evidence="2">R-77591</strain>
    </source>
</reference>
<accession>A0AAD2B1T7</accession>